<feature type="transmembrane region" description="Helical" evidence="2">
    <location>
        <begin position="350"/>
        <end position="374"/>
    </location>
</feature>
<organism evidence="3 4">
    <name type="scientific">Panaeolus cyanescens</name>
    <dbReference type="NCBI Taxonomy" id="181874"/>
    <lineage>
        <taxon>Eukaryota</taxon>
        <taxon>Fungi</taxon>
        <taxon>Dikarya</taxon>
        <taxon>Basidiomycota</taxon>
        <taxon>Agaricomycotina</taxon>
        <taxon>Agaricomycetes</taxon>
        <taxon>Agaricomycetidae</taxon>
        <taxon>Agaricales</taxon>
        <taxon>Agaricineae</taxon>
        <taxon>Galeropsidaceae</taxon>
        <taxon>Panaeolus</taxon>
    </lineage>
</organism>
<accession>A0A409YH07</accession>
<keyword evidence="2" id="KW-1133">Transmembrane helix</keyword>
<evidence type="ECO:0000313" key="4">
    <source>
        <dbReference type="Proteomes" id="UP000284842"/>
    </source>
</evidence>
<evidence type="ECO:0000256" key="1">
    <source>
        <dbReference type="SAM" id="MobiDB-lite"/>
    </source>
</evidence>
<proteinExistence type="predicted"/>
<dbReference type="Proteomes" id="UP000284842">
    <property type="component" value="Unassembled WGS sequence"/>
</dbReference>
<feature type="compositionally biased region" description="Basic and acidic residues" evidence="1">
    <location>
        <begin position="474"/>
        <end position="486"/>
    </location>
</feature>
<name>A0A409YH07_9AGAR</name>
<feature type="compositionally biased region" description="Low complexity" evidence="1">
    <location>
        <begin position="446"/>
        <end position="459"/>
    </location>
</feature>
<dbReference type="STRING" id="181874.A0A409YH07"/>
<dbReference type="EMBL" id="NHTK01001177">
    <property type="protein sequence ID" value="PPR02290.1"/>
    <property type="molecule type" value="Genomic_DNA"/>
</dbReference>
<keyword evidence="2" id="KW-0472">Membrane</keyword>
<dbReference type="AlphaFoldDB" id="A0A409YH07"/>
<dbReference type="InParanoid" id="A0A409YH07"/>
<dbReference type="OrthoDB" id="2756615at2759"/>
<feature type="compositionally biased region" description="Basic and acidic residues" evidence="1">
    <location>
        <begin position="433"/>
        <end position="443"/>
    </location>
</feature>
<sequence>MPAPAHRAQCPSHTCLENPIHKLARAAYHVMTHTNRSLSIIIDDTDRNALTFGGSGSWTSANSPQWFNESAHTPTFASNNSGIFGAMTFQFVGTSAAFIGVTPSAFPDSQTFTVSVDDSAPYNTTYGDPNPPSYRQWFKTPTLPDGKHTISLTRMADTTLDYAVVSAGPSTMLLEQRSIVDNDDDSGILAYNGRWRRSSEQFNSGPGADGFAYQNTTHQTSYTGDSISFRFTGKAAGVYGIFTWSNIGVVSLNFTLDGSSMIRKYQVKPDTPQFVSELGQQPNFLFQSYDFLESGDHNLTVTLVECVNQTFIFDYIHYQPTFATIADMPDLVVQTGSPAPATTPSNRLPLGIIIGACVGATVLIAISVAALCFFRRKRSQHAALSQPKRGKYALMNPFPHRDRDSLHHTSFANLPPMQFDQYQVVPFEMHPPHEHEHQQRANEQRPSSSRVSVSTYRYPPHAAGYTNDSGTGDIGRDRLYDVHDPGDPSSSMPPPSYQEISGDKQHHLEVTYVVRRG</sequence>
<gene>
    <name evidence="3" type="ORF">CVT24_011628</name>
</gene>
<feature type="region of interest" description="Disordered" evidence="1">
    <location>
        <begin position="433"/>
        <end position="505"/>
    </location>
</feature>
<protein>
    <submittedName>
        <fullName evidence="3">Uncharacterized protein</fullName>
    </submittedName>
</protein>
<keyword evidence="2" id="KW-0812">Transmembrane</keyword>
<dbReference type="Gene3D" id="2.60.120.260">
    <property type="entry name" value="Galactose-binding domain-like"/>
    <property type="match status" value="2"/>
</dbReference>
<keyword evidence="4" id="KW-1185">Reference proteome</keyword>
<evidence type="ECO:0000313" key="3">
    <source>
        <dbReference type="EMBL" id="PPR02290.1"/>
    </source>
</evidence>
<reference evidence="3 4" key="1">
    <citation type="journal article" date="2018" name="Evol. Lett.">
        <title>Horizontal gene cluster transfer increased hallucinogenic mushroom diversity.</title>
        <authorList>
            <person name="Reynolds H.T."/>
            <person name="Vijayakumar V."/>
            <person name="Gluck-Thaler E."/>
            <person name="Korotkin H.B."/>
            <person name="Matheny P.B."/>
            <person name="Slot J.C."/>
        </authorList>
    </citation>
    <scope>NUCLEOTIDE SEQUENCE [LARGE SCALE GENOMIC DNA]</scope>
    <source>
        <strain evidence="3 4">2629</strain>
    </source>
</reference>
<comment type="caution">
    <text evidence="3">The sequence shown here is derived from an EMBL/GenBank/DDBJ whole genome shotgun (WGS) entry which is preliminary data.</text>
</comment>
<evidence type="ECO:0000256" key="2">
    <source>
        <dbReference type="SAM" id="Phobius"/>
    </source>
</evidence>